<evidence type="ECO:0000256" key="1">
    <source>
        <dbReference type="SAM" id="MobiDB-lite"/>
    </source>
</evidence>
<sequence>MELSTLSKATELPMELSTVSKATCTMYEGQENTVEYGSTAKHPSALVEMVSVCSRDLRKEQLLNTRLESALRHEEAFLSLLDSNKEEGCPPQTSRRGSSPGAGLSIFPGLQPSPLNIDIVVKHGDYDDIYDYFNDLFNKGTILLSTRLGDGSAARQEEVYSRMHDWQLAHISTNHIMMGRFAPDDVLENADVYEKFTELAPMDVTKCKKVSSVQVNPVYTTFSGYCPLYSCPGRVDYIFAALSVARGSPEEGDESKQEKEKTCGTVNKPDPCASPMCHDSSDCVSYTCHVSRCEARDSSKQYVLVLPWLCWHVDEGLEPEFQALLTVDFVRVPMISLDTGWKVTVDFRNISKRGEIFAGFSISRMIEIQGLLKWRQPGTGCIVGTRQSSPRQMIVLKFFTHRDLKQAFQTCRVICSAVAAVDSSPRANTSAMAVFTGSPGRIYPYKNSSFSKELTEWPV</sequence>
<evidence type="ECO:0000313" key="3">
    <source>
        <dbReference type="Proteomes" id="UP000050761"/>
    </source>
</evidence>
<dbReference type="AlphaFoldDB" id="A0A183G6T7"/>
<accession>A0A3P8BQX6</accession>
<feature type="region of interest" description="Disordered" evidence="1">
    <location>
        <begin position="82"/>
        <end position="105"/>
    </location>
</feature>
<proteinExistence type="predicted"/>
<organism evidence="3 4">
    <name type="scientific">Heligmosomoides polygyrus</name>
    <name type="common">Parasitic roundworm</name>
    <dbReference type="NCBI Taxonomy" id="6339"/>
    <lineage>
        <taxon>Eukaryota</taxon>
        <taxon>Metazoa</taxon>
        <taxon>Ecdysozoa</taxon>
        <taxon>Nematoda</taxon>
        <taxon>Chromadorea</taxon>
        <taxon>Rhabditida</taxon>
        <taxon>Rhabditina</taxon>
        <taxon>Rhabditomorpha</taxon>
        <taxon>Strongyloidea</taxon>
        <taxon>Heligmosomidae</taxon>
        <taxon>Heligmosomoides</taxon>
    </lineage>
</organism>
<dbReference type="WBParaSite" id="HPBE_0001743501-mRNA-1">
    <property type="protein sequence ID" value="HPBE_0001743501-mRNA-1"/>
    <property type="gene ID" value="HPBE_0001743501"/>
</dbReference>
<reference evidence="4" key="2">
    <citation type="submission" date="2019-09" db="UniProtKB">
        <authorList>
            <consortium name="WormBaseParasite"/>
        </authorList>
    </citation>
    <scope>IDENTIFICATION</scope>
</reference>
<evidence type="ECO:0000313" key="4">
    <source>
        <dbReference type="WBParaSite" id="HPBE_0001743501-mRNA-1"/>
    </source>
</evidence>
<gene>
    <name evidence="2" type="ORF">HPBE_LOCUS17435</name>
</gene>
<accession>A0A183G6T7</accession>
<name>A0A183G6T7_HELPZ</name>
<protein>
    <submittedName>
        <fullName evidence="4">VASt domain-containing protein</fullName>
    </submittedName>
</protein>
<dbReference type="Proteomes" id="UP000050761">
    <property type="component" value="Unassembled WGS sequence"/>
</dbReference>
<reference evidence="2 3" key="1">
    <citation type="submission" date="2018-11" db="EMBL/GenBank/DDBJ databases">
        <authorList>
            <consortium name="Pathogen Informatics"/>
        </authorList>
    </citation>
    <scope>NUCLEOTIDE SEQUENCE [LARGE SCALE GENOMIC DNA]</scope>
</reference>
<dbReference type="EMBL" id="UZAH01030011">
    <property type="protein sequence ID" value="VDP08855.1"/>
    <property type="molecule type" value="Genomic_DNA"/>
</dbReference>
<keyword evidence="3" id="KW-1185">Reference proteome</keyword>
<evidence type="ECO:0000313" key="2">
    <source>
        <dbReference type="EMBL" id="VDP08855.1"/>
    </source>
</evidence>